<keyword evidence="2" id="KW-1185">Reference proteome</keyword>
<organism evidence="1 2">
    <name type="scientific">Pseudomonas lactucae</name>
    <dbReference type="NCBI Taxonomy" id="2813360"/>
    <lineage>
        <taxon>Bacteria</taxon>
        <taxon>Pseudomonadati</taxon>
        <taxon>Pseudomonadota</taxon>
        <taxon>Gammaproteobacteria</taxon>
        <taxon>Pseudomonadales</taxon>
        <taxon>Pseudomonadaceae</taxon>
        <taxon>Pseudomonas</taxon>
    </lineage>
</organism>
<reference evidence="1 2" key="2">
    <citation type="journal article" date="2023" name="Plant Pathol.">
        <title>Dismantling and reorganizing Pseudomonas marginalis sensu#lato.</title>
        <authorList>
            <person name="Sawada H."/>
            <person name="Fujikawa T."/>
            <person name="Satou M."/>
        </authorList>
    </citation>
    <scope>NUCLEOTIDE SEQUENCE [LARGE SCALE GENOMIC DNA]</scope>
    <source>
        <strain evidence="1 2">MAFF 301381</strain>
    </source>
</reference>
<dbReference type="EMBL" id="JAFHKJ010000008">
    <property type="protein sequence ID" value="MBN2974701.1"/>
    <property type="molecule type" value="Genomic_DNA"/>
</dbReference>
<comment type="caution">
    <text evidence="1">The sequence shown here is derived from an EMBL/GenBank/DDBJ whole genome shotgun (WGS) entry which is preliminary data.</text>
</comment>
<dbReference type="RefSeq" id="WP_205490266.1">
    <property type="nucleotide sequence ID" value="NZ_JAFHKI010000066.1"/>
</dbReference>
<sequence length="204" mass="22628">MDWLRRLANAGLFVACDLPRPQMGARPSRDIVLIPFEATVTEIRHMKMIRALQKEMLEHLRDCYPEASEEVMKLGDPKYCAGNLYYLRELGLVTLLDSQYTDLGREIHCATITARGIDFIEDDGGVSAIIGTVTVKLHEDTLRQLIEAKVQASNLPAEQKSGILKALREAPGETTKQLITKLVDLGMENAGKAIPLIQTLLQSG</sequence>
<evidence type="ECO:0000313" key="1">
    <source>
        <dbReference type="EMBL" id="MBN2974701.1"/>
    </source>
</evidence>
<proteinExistence type="predicted"/>
<gene>
    <name evidence="1" type="ORF">JWR99_01325</name>
</gene>
<dbReference type="Proteomes" id="UP001154860">
    <property type="component" value="Unassembled WGS sequence"/>
</dbReference>
<dbReference type="AlphaFoldDB" id="A0A9X0Y7W7"/>
<reference evidence="1 2" key="1">
    <citation type="journal article" date="2021" name="Int. J. Syst. Evol. Microbiol.">
        <title>Pseudomonas lactucae sp. nov., a pathogen causing bacterial rot of lettuce in Japan.</title>
        <authorList>
            <person name="Sawada H."/>
            <person name="Fujikawa T."/>
            <person name="Satou M."/>
        </authorList>
    </citation>
    <scope>NUCLEOTIDE SEQUENCE [LARGE SCALE GENOMIC DNA]</scope>
    <source>
        <strain evidence="1 2">MAFF 301381</strain>
    </source>
</reference>
<accession>A0A9X0Y7W7</accession>
<name>A0A9X0Y7W7_9PSED</name>
<protein>
    <submittedName>
        <fullName evidence="1">Uncharacterized protein</fullName>
    </submittedName>
</protein>
<evidence type="ECO:0000313" key="2">
    <source>
        <dbReference type="Proteomes" id="UP001154860"/>
    </source>
</evidence>